<dbReference type="GO" id="GO:0016036">
    <property type="term" value="P:cellular response to phosphate starvation"/>
    <property type="evidence" value="ECO:0007669"/>
    <property type="project" value="TreeGrafter"/>
</dbReference>
<dbReference type="GO" id="GO:0005886">
    <property type="term" value="C:plasma membrane"/>
    <property type="evidence" value="ECO:0007669"/>
    <property type="project" value="TreeGrafter"/>
</dbReference>
<dbReference type="GO" id="GO:0005794">
    <property type="term" value="C:Golgi apparatus"/>
    <property type="evidence" value="ECO:0007669"/>
    <property type="project" value="TreeGrafter"/>
</dbReference>
<gene>
    <name evidence="3" type="ORF">EJ06DRAFT_321533</name>
</gene>
<dbReference type="Pfam" id="PF03105">
    <property type="entry name" value="SPX"/>
    <property type="match status" value="1"/>
</dbReference>
<reference evidence="3" key="1">
    <citation type="journal article" date="2020" name="Stud. Mycol.">
        <title>101 Dothideomycetes genomes: a test case for predicting lifestyles and emergence of pathogens.</title>
        <authorList>
            <person name="Haridas S."/>
            <person name="Albert R."/>
            <person name="Binder M."/>
            <person name="Bloem J."/>
            <person name="Labutti K."/>
            <person name="Salamov A."/>
            <person name="Andreopoulos B."/>
            <person name="Baker S."/>
            <person name="Barry K."/>
            <person name="Bills G."/>
            <person name="Bluhm B."/>
            <person name="Cannon C."/>
            <person name="Castanera R."/>
            <person name="Culley D."/>
            <person name="Daum C."/>
            <person name="Ezra D."/>
            <person name="Gonzalez J."/>
            <person name="Henrissat B."/>
            <person name="Kuo A."/>
            <person name="Liang C."/>
            <person name="Lipzen A."/>
            <person name="Lutzoni F."/>
            <person name="Magnuson J."/>
            <person name="Mondo S."/>
            <person name="Nolan M."/>
            <person name="Ohm R."/>
            <person name="Pangilinan J."/>
            <person name="Park H.-J."/>
            <person name="Ramirez L."/>
            <person name="Alfaro M."/>
            <person name="Sun H."/>
            <person name="Tritt A."/>
            <person name="Yoshinaga Y."/>
            <person name="Zwiers L.-H."/>
            <person name="Turgeon B."/>
            <person name="Goodwin S."/>
            <person name="Spatafora J."/>
            <person name="Crous P."/>
            <person name="Grigoriev I."/>
        </authorList>
    </citation>
    <scope>NUCLEOTIDE SEQUENCE</scope>
    <source>
        <strain evidence="3">CBS 262.69</strain>
    </source>
</reference>
<evidence type="ECO:0000313" key="3">
    <source>
        <dbReference type="EMBL" id="KAF2403151.1"/>
    </source>
</evidence>
<feature type="region of interest" description="Disordered" evidence="1">
    <location>
        <begin position="37"/>
        <end position="190"/>
    </location>
</feature>
<dbReference type="PROSITE" id="PS51382">
    <property type="entry name" value="SPX"/>
    <property type="match status" value="1"/>
</dbReference>
<dbReference type="GO" id="GO:0000822">
    <property type="term" value="F:inositol hexakisphosphate binding"/>
    <property type="evidence" value="ECO:0007669"/>
    <property type="project" value="TreeGrafter"/>
</dbReference>
<dbReference type="AlphaFoldDB" id="A0A6G1I4P3"/>
<feature type="region of interest" description="Disordered" evidence="1">
    <location>
        <begin position="268"/>
        <end position="291"/>
    </location>
</feature>
<feature type="region of interest" description="Disordered" evidence="1">
    <location>
        <begin position="309"/>
        <end position="340"/>
    </location>
</feature>
<accession>A0A6G1I4P3</accession>
<protein>
    <submittedName>
        <fullName evidence="3">SPX-domain-containing protein</fullName>
    </submittedName>
</protein>
<evidence type="ECO:0000259" key="2">
    <source>
        <dbReference type="PROSITE" id="PS51382"/>
    </source>
</evidence>
<feature type="compositionally biased region" description="Basic and acidic residues" evidence="1">
    <location>
        <begin position="268"/>
        <end position="285"/>
    </location>
</feature>
<evidence type="ECO:0000313" key="4">
    <source>
        <dbReference type="Proteomes" id="UP000799640"/>
    </source>
</evidence>
<evidence type="ECO:0000256" key="1">
    <source>
        <dbReference type="SAM" id="MobiDB-lite"/>
    </source>
</evidence>
<sequence>MKFAKQLETDLVPEWRAKYLDYKAGKKKLKAVSRAFRNAHQTPRSVPRWRPFLTPQQPESQQPQPAQFGPTPQATPASRARPTPRQPARQPTLPRRESTPLIGDEPSELPHLTRYGSIVGTPPSGYTPTASARGRGVPSLELPDPALNVSRQNTAESKDMAARPFPSKGSNGTSLPRRRSTMGLLRGGSDSGAGGGIKRFFGRGAATSSGDEFPLEAFRDLDVRHAEFFNFLDMELAKVEAFYQQKEDEATQRLRVLRDQLHVMRDRRLEDLSRSRDEQVPRKDPQQGPQSWLNALDSALEAARHGRFGPRSRAMEAMTTPAGPQGIDSTRDYARRPHGDEVSYRTAKRKLKEAMQEYYRGLELLKSYALLNRTAFRKINKNGVFCAQ</sequence>
<keyword evidence="4" id="KW-1185">Reference proteome</keyword>
<feature type="compositionally biased region" description="Basic and acidic residues" evidence="1">
    <location>
        <begin position="329"/>
        <end position="340"/>
    </location>
</feature>
<dbReference type="PANTHER" id="PTHR10783:SF103">
    <property type="entry name" value="SOLUTE CARRIER FAMILY 53 MEMBER 1"/>
    <property type="match status" value="1"/>
</dbReference>
<organism evidence="3 4">
    <name type="scientific">Trichodelitschia bisporula</name>
    <dbReference type="NCBI Taxonomy" id="703511"/>
    <lineage>
        <taxon>Eukaryota</taxon>
        <taxon>Fungi</taxon>
        <taxon>Dikarya</taxon>
        <taxon>Ascomycota</taxon>
        <taxon>Pezizomycotina</taxon>
        <taxon>Dothideomycetes</taxon>
        <taxon>Dothideomycetes incertae sedis</taxon>
        <taxon>Phaeotrichales</taxon>
        <taxon>Phaeotrichaceae</taxon>
        <taxon>Trichodelitschia</taxon>
    </lineage>
</organism>
<name>A0A6G1I4P3_9PEZI</name>
<dbReference type="Proteomes" id="UP000799640">
    <property type="component" value="Unassembled WGS sequence"/>
</dbReference>
<proteinExistence type="predicted"/>
<dbReference type="InterPro" id="IPR004331">
    <property type="entry name" value="SPX_dom"/>
</dbReference>
<dbReference type="CDD" id="cd14475">
    <property type="entry name" value="SPX_SYG1_like"/>
    <property type="match status" value="1"/>
</dbReference>
<dbReference type="GO" id="GO:0006817">
    <property type="term" value="P:phosphate ion transport"/>
    <property type="evidence" value="ECO:0007669"/>
    <property type="project" value="TreeGrafter"/>
</dbReference>
<feature type="domain" description="SPX" evidence="2">
    <location>
        <begin position="1"/>
        <end position="388"/>
    </location>
</feature>
<dbReference type="EMBL" id="ML996690">
    <property type="protein sequence ID" value="KAF2403151.1"/>
    <property type="molecule type" value="Genomic_DNA"/>
</dbReference>
<dbReference type="OrthoDB" id="9970435at2759"/>
<dbReference type="PANTHER" id="PTHR10783">
    <property type="entry name" value="XENOTROPIC AND POLYTROPIC RETROVIRUS RECEPTOR 1-RELATED"/>
    <property type="match status" value="1"/>
</dbReference>
<feature type="compositionally biased region" description="Low complexity" evidence="1">
    <location>
        <begin position="55"/>
        <end position="93"/>
    </location>
</feature>